<dbReference type="EMBL" id="QXFU01002424">
    <property type="protein sequence ID" value="KAE8985909.1"/>
    <property type="molecule type" value="Genomic_DNA"/>
</dbReference>
<evidence type="ECO:0000313" key="5">
    <source>
        <dbReference type="Proteomes" id="UP000435112"/>
    </source>
</evidence>
<dbReference type="EMBL" id="QXFT01002516">
    <property type="protein sequence ID" value="KAE9297073.1"/>
    <property type="molecule type" value="Genomic_DNA"/>
</dbReference>
<comment type="caution">
    <text evidence="3">The sequence shown here is derived from an EMBL/GenBank/DDBJ whole genome shotgun (WGS) entry which is preliminary data.</text>
</comment>
<evidence type="ECO:0000256" key="1">
    <source>
        <dbReference type="SAM" id="MobiDB-lite"/>
    </source>
</evidence>
<reference evidence="3 4" key="1">
    <citation type="submission" date="2018-08" db="EMBL/GenBank/DDBJ databases">
        <title>Genomic investigation of the strawberry pathogen Phytophthora fragariae indicates pathogenicity is determined by transcriptional variation in three key races.</title>
        <authorList>
            <person name="Adams T.M."/>
            <person name="Armitage A.D."/>
            <person name="Sobczyk M.K."/>
            <person name="Bates H.J."/>
            <person name="Dunwell J.M."/>
            <person name="Nellist C.F."/>
            <person name="Harrison R.J."/>
        </authorList>
    </citation>
    <scope>NUCLEOTIDE SEQUENCE [LARGE SCALE GENOMIC DNA]</scope>
    <source>
        <strain evidence="2 5">SCRP324</strain>
        <strain evidence="3 4">SCRP333</strain>
    </source>
</reference>
<dbReference type="Proteomes" id="UP000435112">
    <property type="component" value="Unassembled WGS sequence"/>
</dbReference>
<evidence type="ECO:0000313" key="4">
    <source>
        <dbReference type="Proteomes" id="UP000434957"/>
    </source>
</evidence>
<feature type="region of interest" description="Disordered" evidence="1">
    <location>
        <begin position="217"/>
        <end position="275"/>
    </location>
</feature>
<dbReference type="Proteomes" id="UP000434957">
    <property type="component" value="Unassembled WGS sequence"/>
</dbReference>
<feature type="region of interest" description="Disordered" evidence="1">
    <location>
        <begin position="511"/>
        <end position="534"/>
    </location>
</feature>
<evidence type="ECO:0000313" key="3">
    <source>
        <dbReference type="EMBL" id="KAE9297073.1"/>
    </source>
</evidence>
<feature type="compositionally biased region" description="Acidic residues" evidence="1">
    <location>
        <begin position="237"/>
        <end position="247"/>
    </location>
</feature>
<evidence type="ECO:0000313" key="2">
    <source>
        <dbReference type="EMBL" id="KAE8985909.1"/>
    </source>
</evidence>
<gene>
    <name evidence="2" type="ORF">PR002_g22502</name>
    <name evidence="3" type="ORF">PR003_g23597</name>
</gene>
<accession>A0A6A4CXY4</accession>
<proteinExistence type="predicted"/>
<name>A0A6A4CXY4_9STRA</name>
<dbReference type="AlphaFoldDB" id="A0A6A4CXY4"/>
<protein>
    <submittedName>
        <fullName evidence="3">Uncharacterized protein</fullName>
    </submittedName>
</protein>
<dbReference type="OrthoDB" id="117937at2759"/>
<organism evidence="3 4">
    <name type="scientific">Phytophthora rubi</name>
    <dbReference type="NCBI Taxonomy" id="129364"/>
    <lineage>
        <taxon>Eukaryota</taxon>
        <taxon>Sar</taxon>
        <taxon>Stramenopiles</taxon>
        <taxon>Oomycota</taxon>
        <taxon>Peronosporomycetes</taxon>
        <taxon>Peronosporales</taxon>
        <taxon>Peronosporaceae</taxon>
        <taxon>Phytophthora</taxon>
    </lineage>
</organism>
<sequence length="601" mass="65773">MTSPRFFYLKPHTLDTAGFAYGSGQPSDDQDVEAHRVASGRWSELNVYSVALPLASVSRREVAREEAQGGLGTSDSNRCVLHVASSAGNFDFGYDKELLQDLAVETYAMRLCKGHFTLSTMPAEMRAIHEAAYSAFHARWWGALRSLEAIGDKIGVAAVEETGGVPVFDISSMQVAQVSAKHVLDFVFYHDENCRPPPSVKFGNSIFDDPAGQAPAAAATARVSSNPAVTTGADPLQDSDDDSDSSVEEAAVPSQTRASTKRGREGDLTDFGLQVRARPRLSDDEASSAQLLLDGVPGETGGKGQFRASRLQNTVHQAIVNGTYSYMSSRLFVEHVQAQIELLAFLPHPAVLKGFFAWEFGTRGLSLLHFGRIDATCRRQLLAKYDMCDFSSSNGLPRPVPAKSLDDILAALDVLALLVEEVYQPFVGGVIKAARKFFLLQKTFRCTTDEEELADLVFWIDERLEKVRTCVVLGSTARCSTIQDEFNVAHESFVQVQNIIHERRLGSLQASTATTSLPPRGRNKHEDSFSSRTGAAAERVPEFVLNALPIAQGRKLCMRYLSNQGCRSTGPRCTFAGRGHFRTQQLSATVRKFIESRYGGL</sequence>
<keyword evidence="4" id="KW-1185">Reference proteome</keyword>